<organism evidence="1 2">
    <name type="scientific">Neurospora hispaniola</name>
    <dbReference type="NCBI Taxonomy" id="588809"/>
    <lineage>
        <taxon>Eukaryota</taxon>
        <taxon>Fungi</taxon>
        <taxon>Dikarya</taxon>
        <taxon>Ascomycota</taxon>
        <taxon>Pezizomycotina</taxon>
        <taxon>Sordariomycetes</taxon>
        <taxon>Sordariomycetidae</taxon>
        <taxon>Sordariales</taxon>
        <taxon>Sordariaceae</taxon>
        <taxon>Neurospora</taxon>
    </lineage>
</organism>
<protein>
    <submittedName>
        <fullName evidence="1">Uncharacterized protein</fullName>
    </submittedName>
</protein>
<name>A0AAJ0I349_9PEZI</name>
<sequence>MIKGCMSAVYLPLLVRTILSIRQSHRIWQNDLQVVIWTSCVIIYLDRRKRLVRSIRVVEEASRLIRTSVVQCGALQRSVTKPSGSPELSTVL</sequence>
<proteinExistence type="predicted"/>
<dbReference type="EMBL" id="JAULSX010000006">
    <property type="protein sequence ID" value="KAK3488886.1"/>
    <property type="molecule type" value="Genomic_DNA"/>
</dbReference>
<keyword evidence="2" id="KW-1185">Reference proteome</keyword>
<comment type="caution">
    <text evidence="1">The sequence shown here is derived from an EMBL/GenBank/DDBJ whole genome shotgun (WGS) entry which is preliminary data.</text>
</comment>
<dbReference type="Proteomes" id="UP001285908">
    <property type="component" value="Unassembled WGS sequence"/>
</dbReference>
<accession>A0AAJ0I349</accession>
<evidence type="ECO:0000313" key="1">
    <source>
        <dbReference type="EMBL" id="KAK3488886.1"/>
    </source>
</evidence>
<gene>
    <name evidence="1" type="ORF">B0T23DRAFT_187323</name>
</gene>
<dbReference type="RefSeq" id="XP_062690593.1">
    <property type="nucleotide sequence ID" value="XM_062833164.1"/>
</dbReference>
<evidence type="ECO:0000313" key="2">
    <source>
        <dbReference type="Proteomes" id="UP001285908"/>
    </source>
</evidence>
<reference evidence="1 2" key="1">
    <citation type="journal article" date="2023" name="Mol. Phylogenet. Evol.">
        <title>Genome-scale phylogeny and comparative genomics of the fungal order Sordariales.</title>
        <authorList>
            <person name="Hensen N."/>
            <person name="Bonometti L."/>
            <person name="Westerberg I."/>
            <person name="Brannstrom I.O."/>
            <person name="Guillou S."/>
            <person name="Cros-Aarteil S."/>
            <person name="Calhoun S."/>
            <person name="Haridas S."/>
            <person name="Kuo A."/>
            <person name="Mondo S."/>
            <person name="Pangilinan J."/>
            <person name="Riley R."/>
            <person name="LaButti K."/>
            <person name="Andreopoulos B."/>
            <person name="Lipzen A."/>
            <person name="Chen C."/>
            <person name="Yan M."/>
            <person name="Daum C."/>
            <person name="Ng V."/>
            <person name="Clum A."/>
            <person name="Steindorff A."/>
            <person name="Ohm R.A."/>
            <person name="Martin F."/>
            <person name="Silar P."/>
            <person name="Natvig D.O."/>
            <person name="Lalanne C."/>
            <person name="Gautier V."/>
            <person name="Ament-Velasquez S.L."/>
            <person name="Kruys A."/>
            <person name="Hutchinson M.I."/>
            <person name="Powell A.J."/>
            <person name="Barry K."/>
            <person name="Miller A.N."/>
            <person name="Grigoriev I.V."/>
            <person name="Debuchy R."/>
            <person name="Gladieux P."/>
            <person name="Hiltunen Thoren M."/>
            <person name="Johannesson H."/>
        </authorList>
    </citation>
    <scope>NUCLEOTIDE SEQUENCE [LARGE SCALE GENOMIC DNA]</scope>
    <source>
        <strain evidence="1 2">FGSC 10403</strain>
    </source>
</reference>
<dbReference type="GeneID" id="87870786"/>
<dbReference type="AlphaFoldDB" id="A0AAJ0I349"/>